<comment type="caution">
    <text evidence="1">The sequence shown here is derived from an EMBL/GenBank/DDBJ whole genome shotgun (WGS) entry which is preliminary data.</text>
</comment>
<name>A0ABV9DDL9_9BACI</name>
<reference evidence="2" key="1">
    <citation type="journal article" date="2019" name="Int. J. Syst. Evol. Microbiol.">
        <title>The Global Catalogue of Microorganisms (GCM) 10K type strain sequencing project: providing services to taxonomists for standard genome sequencing and annotation.</title>
        <authorList>
            <consortium name="The Broad Institute Genomics Platform"/>
            <consortium name="The Broad Institute Genome Sequencing Center for Infectious Disease"/>
            <person name="Wu L."/>
            <person name="Ma J."/>
        </authorList>
    </citation>
    <scope>NUCLEOTIDE SEQUENCE [LARGE SCALE GENOMIC DNA]</scope>
    <source>
        <strain evidence="2">CGMCC 4.7426</strain>
    </source>
</reference>
<dbReference type="RefSeq" id="WP_390292796.1">
    <property type="nucleotide sequence ID" value="NZ_JBHSFU010000003.1"/>
</dbReference>
<protein>
    <submittedName>
        <fullName evidence="1">Uncharacterized protein</fullName>
    </submittedName>
</protein>
<evidence type="ECO:0000313" key="1">
    <source>
        <dbReference type="EMBL" id="MFC4556861.1"/>
    </source>
</evidence>
<keyword evidence="2" id="KW-1185">Reference proteome</keyword>
<accession>A0ABV9DDL9</accession>
<organism evidence="1 2">
    <name type="scientific">Virgibacillus kekensis</name>
    <dbReference type="NCBI Taxonomy" id="202261"/>
    <lineage>
        <taxon>Bacteria</taxon>
        <taxon>Bacillati</taxon>
        <taxon>Bacillota</taxon>
        <taxon>Bacilli</taxon>
        <taxon>Bacillales</taxon>
        <taxon>Bacillaceae</taxon>
        <taxon>Virgibacillus</taxon>
    </lineage>
</organism>
<evidence type="ECO:0000313" key="2">
    <source>
        <dbReference type="Proteomes" id="UP001595989"/>
    </source>
</evidence>
<sequence>MNLPVYEYHIEKIHVEKVKGILQLGQLVEEEENTEKGIHKIFINDVLIREIEGSGIVGVGITEKDVHKKKQQKKIPPDEAGKEIKIKYEAIQRELALHDVPVFFQMLAVEEKVLETLWEIIQGNEPFQTAVNNIAADVQATVRKFWTVIANTIPKNQLIQHPYICEHTRKEFEDLVVTLGVVVMLISIFLPGYLDKPDNPKPSIGELNMLENPEPDQIIKKLQKGYNLDFLPGPVESLTEHSTTLTLLYNEIIVPLNNQDKDTSFFKAVRGVFDNTNTVNNMVPNLSLTVSQQAYLFTTLIESLTDIPKKVYIIKLIEDLCS</sequence>
<proteinExistence type="predicted"/>
<dbReference type="Proteomes" id="UP001595989">
    <property type="component" value="Unassembled WGS sequence"/>
</dbReference>
<gene>
    <name evidence="1" type="ORF">ACFO3D_01405</name>
</gene>
<dbReference type="EMBL" id="JBHSFU010000003">
    <property type="protein sequence ID" value="MFC4556861.1"/>
    <property type="molecule type" value="Genomic_DNA"/>
</dbReference>